<name>A0A975D3G1_9SPHN</name>
<dbReference type="RefSeq" id="WP_208633105.1">
    <property type="nucleotide sequence ID" value="NZ_CP059319.1"/>
</dbReference>
<proteinExistence type="predicted"/>
<dbReference type="PROSITE" id="PS51186">
    <property type="entry name" value="GNAT"/>
    <property type="match status" value="1"/>
</dbReference>
<reference evidence="2" key="1">
    <citation type="submission" date="2020-07" db="EMBL/GenBank/DDBJ databases">
        <authorList>
            <person name="Camacho E."/>
        </authorList>
    </citation>
    <scope>NUCLEOTIDE SEQUENCE</scope>
    <source>
        <strain evidence="2">MPO218</strain>
    </source>
</reference>
<dbReference type="GO" id="GO:0016747">
    <property type="term" value="F:acyltransferase activity, transferring groups other than amino-acyl groups"/>
    <property type="evidence" value="ECO:0007669"/>
    <property type="project" value="InterPro"/>
</dbReference>
<dbReference type="Proteomes" id="UP000664914">
    <property type="component" value="Chromosome"/>
</dbReference>
<dbReference type="InterPro" id="IPR051531">
    <property type="entry name" value="N-acetyltransferase"/>
</dbReference>
<evidence type="ECO:0000259" key="1">
    <source>
        <dbReference type="PROSITE" id="PS51186"/>
    </source>
</evidence>
<dbReference type="PANTHER" id="PTHR43792">
    <property type="entry name" value="GNAT FAMILY, PUTATIVE (AFU_ORTHOLOGUE AFUA_3G00765)-RELATED-RELATED"/>
    <property type="match status" value="1"/>
</dbReference>
<protein>
    <submittedName>
        <fullName evidence="2">GNAT family N-acetyltransferase</fullName>
    </submittedName>
</protein>
<reference evidence="2" key="2">
    <citation type="submission" date="2021-04" db="EMBL/GenBank/DDBJ databases">
        <title>Isolation and genomic analysis of the ibuprofen-degrading bacterium Sphingomonas strain MPO218.</title>
        <authorList>
            <person name="Aulestia M."/>
            <person name="Flores A."/>
            <person name="Mangas E.L."/>
            <person name="Perez-Pulido A.J."/>
            <person name="Santero E."/>
            <person name="Camacho E.M."/>
        </authorList>
    </citation>
    <scope>NUCLEOTIDE SEQUENCE</scope>
    <source>
        <strain evidence="2">MPO218</strain>
    </source>
</reference>
<dbReference type="EMBL" id="CP059319">
    <property type="protein sequence ID" value="QTH22143.1"/>
    <property type="molecule type" value="Genomic_DNA"/>
</dbReference>
<dbReference type="InterPro" id="IPR016181">
    <property type="entry name" value="Acyl_CoA_acyltransferase"/>
</dbReference>
<dbReference type="SUPFAM" id="SSF55729">
    <property type="entry name" value="Acyl-CoA N-acyltransferases (Nat)"/>
    <property type="match status" value="1"/>
</dbReference>
<feature type="domain" description="N-acetyltransferase" evidence="1">
    <location>
        <begin position="7"/>
        <end position="168"/>
    </location>
</feature>
<dbReference type="PANTHER" id="PTHR43792:SF1">
    <property type="entry name" value="N-ACETYLTRANSFERASE DOMAIN-CONTAINING PROTEIN"/>
    <property type="match status" value="1"/>
</dbReference>
<sequence length="177" mass="19938">MIATERLVLRRWRESDAAPFAAMGNDPAVMEFLGPPMTADDVAQAIERQNAFLDAHGHCFWAVERREDGAFMGFCGLKPGAAGTPIEGRIEIGWRLARACWGQGYAREAAQASLDWAWRHLDADAVWAITVPANVRSWGLMERLGMTRRHELDFDHPLPGLEERLKAHVTYSIERPR</sequence>
<accession>A0A975D3G1</accession>
<gene>
    <name evidence="2" type="ORF">HRJ34_00975</name>
</gene>
<evidence type="ECO:0000313" key="3">
    <source>
        <dbReference type="Proteomes" id="UP000664914"/>
    </source>
</evidence>
<dbReference type="Pfam" id="PF13302">
    <property type="entry name" value="Acetyltransf_3"/>
    <property type="match status" value="1"/>
</dbReference>
<dbReference type="Gene3D" id="3.40.630.30">
    <property type="match status" value="1"/>
</dbReference>
<evidence type="ECO:0000313" key="2">
    <source>
        <dbReference type="EMBL" id="QTH22143.1"/>
    </source>
</evidence>
<organism evidence="2 3">
    <name type="scientific">Rhizorhabdus wittichii</name>
    <dbReference type="NCBI Taxonomy" id="160791"/>
    <lineage>
        <taxon>Bacteria</taxon>
        <taxon>Pseudomonadati</taxon>
        <taxon>Pseudomonadota</taxon>
        <taxon>Alphaproteobacteria</taxon>
        <taxon>Sphingomonadales</taxon>
        <taxon>Sphingomonadaceae</taxon>
        <taxon>Rhizorhabdus</taxon>
    </lineage>
</organism>
<dbReference type="InterPro" id="IPR000182">
    <property type="entry name" value="GNAT_dom"/>
</dbReference>
<dbReference type="AlphaFoldDB" id="A0A975D3G1"/>